<proteinExistence type="predicted"/>
<comment type="caution">
    <text evidence="1">The sequence shown here is derived from an EMBL/GenBank/DDBJ whole genome shotgun (WGS) entry which is preliminary data.</text>
</comment>
<dbReference type="PANTHER" id="PTHR13812:SF19">
    <property type="entry name" value="KETIMINE REDUCTASE MU-CRYSTALLIN"/>
    <property type="match status" value="1"/>
</dbReference>
<protein>
    <submittedName>
        <fullName evidence="1">Ornithine cyclodeaminase family protein</fullName>
    </submittedName>
</protein>
<dbReference type="PIRSF" id="PIRSF001439">
    <property type="entry name" value="CryM"/>
    <property type="match status" value="1"/>
</dbReference>
<dbReference type="Gene3D" id="3.40.50.720">
    <property type="entry name" value="NAD(P)-binding Rossmann-like Domain"/>
    <property type="match status" value="1"/>
</dbReference>
<sequence>MDSRMLTALCNVILSDEIALSSDLNSLRRELGAAYMAPSANWDIPQRAVIWRENPFSAFVSMPAYSERDQLFICKIGAIVPQLAEAGVTSGSIIVAISALDGSLLAILDGTAVTNLKCAAVAALVTEHCAPRDSRVLGLVGAGVQALQQVRAALSVREIERIQVYSRTAARATGFVEQARRLAPSAEFVVCDSPMQAIANADVLVTATTSTLPLIESLDAVRPDVHINCMGAHTPQSREIASSILRDSCVIVEDKLTALSEAGPDHEHAISIGELIAAKSPLSQQRTIFASTGHALLDLVAARHVMNNTQARSNANR</sequence>
<dbReference type="Proteomes" id="UP000609726">
    <property type="component" value="Unassembled WGS sequence"/>
</dbReference>
<organism evidence="1 2">
    <name type="scientific">Massilia mucilaginosa</name>
    <dbReference type="NCBI Taxonomy" id="2609282"/>
    <lineage>
        <taxon>Bacteria</taxon>
        <taxon>Pseudomonadati</taxon>
        <taxon>Pseudomonadota</taxon>
        <taxon>Betaproteobacteria</taxon>
        <taxon>Burkholderiales</taxon>
        <taxon>Oxalobacteraceae</taxon>
        <taxon>Telluria group</taxon>
        <taxon>Massilia</taxon>
    </lineage>
</organism>
<gene>
    <name evidence="1" type="ORF">F2P45_31130</name>
</gene>
<accession>A0ABX0P2A2</accession>
<reference evidence="1 2" key="1">
    <citation type="submission" date="2019-10" db="EMBL/GenBank/DDBJ databases">
        <title>Taxonomy of Antarctic Massilia spp.: description of Massilia rubra sp. nov., Massilia aquatica sp. nov., Massilia mucilaginosa sp. nov., Massilia frigida sp. nov. isolated from streams, lakes and regoliths.</title>
        <authorList>
            <person name="Holochova P."/>
            <person name="Sedlacek I."/>
            <person name="Kralova S."/>
            <person name="Maslanova I."/>
            <person name="Busse H.-J."/>
            <person name="Stankova E."/>
            <person name="Vrbovska V."/>
            <person name="Kovarovic V."/>
            <person name="Bartak M."/>
            <person name="Svec P."/>
            <person name="Pantucek R."/>
        </authorList>
    </citation>
    <scope>NUCLEOTIDE SEQUENCE [LARGE SCALE GENOMIC DNA]</scope>
    <source>
        <strain evidence="1 2">CCM 8733</strain>
    </source>
</reference>
<dbReference type="PANTHER" id="PTHR13812">
    <property type="entry name" value="KETIMINE REDUCTASE MU-CRYSTALLIN"/>
    <property type="match status" value="1"/>
</dbReference>
<dbReference type="EMBL" id="WHJH01000073">
    <property type="protein sequence ID" value="NHZ93428.1"/>
    <property type="molecule type" value="Genomic_DNA"/>
</dbReference>
<dbReference type="SUPFAM" id="SSF51735">
    <property type="entry name" value="NAD(P)-binding Rossmann-fold domains"/>
    <property type="match status" value="1"/>
</dbReference>
<dbReference type="Gene3D" id="3.30.1780.10">
    <property type="entry name" value="ornithine cyclodeaminase, domain 1"/>
    <property type="match status" value="1"/>
</dbReference>
<keyword evidence="2" id="KW-1185">Reference proteome</keyword>
<dbReference type="InterPro" id="IPR023401">
    <property type="entry name" value="ODC_N"/>
</dbReference>
<evidence type="ECO:0000313" key="1">
    <source>
        <dbReference type="EMBL" id="NHZ93428.1"/>
    </source>
</evidence>
<dbReference type="InterPro" id="IPR036291">
    <property type="entry name" value="NAD(P)-bd_dom_sf"/>
</dbReference>
<evidence type="ECO:0000313" key="2">
    <source>
        <dbReference type="Proteomes" id="UP000609726"/>
    </source>
</evidence>
<dbReference type="Pfam" id="PF02423">
    <property type="entry name" value="OCD_Mu_crystall"/>
    <property type="match status" value="1"/>
</dbReference>
<name>A0ABX0P2A2_9BURK</name>
<dbReference type="InterPro" id="IPR003462">
    <property type="entry name" value="ODC_Mu_crystall"/>
</dbReference>